<dbReference type="Pfam" id="PF00132">
    <property type="entry name" value="Hexapep"/>
    <property type="match status" value="2"/>
</dbReference>
<evidence type="ECO:0000256" key="3">
    <source>
        <dbReference type="ARBA" id="ARBA00007947"/>
    </source>
</evidence>
<keyword evidence="14 18" id="KW-0961">Cell wall biogenesis/degradation</keyword>
<feature type="binding site" evidence="18">
    <location>
        <position position="382"/>
    </location>
    <ligand>
        <name>acetyl-CoA</name>
        <dbReference type="ChEBI" id="CHEBI:57288"/>
    </ligand>
</feature>
<evidence type="ECO:0000256" key="11">
    <source>
        <dbReference type="ARBA" id="ARBA00022984"/>
    </source>
</evidence>
<feature type="binding site" evidence="18">
    <location>
        <position position="141"/>
    </location>
    <ligand>
        <name>UDP-N-acetyl-alpha-D-glucosamine</name>
        <dbReference type="ChEBI" id="CHEBI:57705"/>
    </ligand>
</feature>
<dbReference type="CDD" id="cd03353">
    <property type="entry name" value="LbH_GlmU_C"/>
    <property type="match status" value="1"/>
</dbReference>
<dbReference type="EC" id="2.3.1.157" evidence="18"/>
<proteinExistence type="inferred from homology"/>
<feature type="binding site" evidence="18">
    <location>
        <position position="23"/>
    </location>
    <ligand>
        <name>UDP-N-acetyl-alpha-D-glucosamine</name>
        <dbReference type="ChEBI" id="CHEBI:57705"/>
    </ligand>
</feature>
<dbReference type="Proteomes" id="UP001519289">
    <property type="component" value="Unassembled WGS sequence"/>
</dbReference>
<keyword evidence="13 18" id="KW-0012">Acyltransferase</keyword>
<comment type="subcellular location">
    <subcellularLocation>
        <location evidence="1 18">Cytoplasm</location>
    </subcellularLocation>
</comment>
<feature type="binding site" evidence="18">
    <location>
        <position position="444"/>
    </location>
    <ligand>
        <name>acetyl-CoA</name>
        <dbReference type="ChEBI" id="CHEBI:57288"/>
    </ligand>
</feature>
<dbReference type="InterPro" id="IPR029044">
    <property type="entry name" value="Nucleotide-diphossugar_trans"/>
</dbReference>
<evidence type="ECO:0000256" key="4">
    <source>
        <dbReference type="ARBA" id="ARBA00022490"/>
    </source>
</evidence>
<evidence type="ECO:0000256" key="14">
    <source>
        <dbReference type="ARBA" id="ARBA00023316"/>
    </source>
</evidence>
<evidence type="ECO:0000256" key="5">
    <source>
        <dbReference type="ARBA" id="ARBA00022679"/>
    </source>
</evidence>
<evidence type="ECO:0000256" key="18">
    <source>
        <dbReference type="HAMAP-Rule" id="MF_01631"/>
    </source>
</evidence>
<feature type="binding site" evidence="18">
    <location>
        <begin position="102"/>
        <end position="104"/>
    </location>
    <ligand>
        <name>UDP-N-acetyl-alpha-D-glucosamine</name>
        <dbReference type="ChEBI" id="CHEBI:57705"/>
    </ligand>
</feature>
<evidence type="ECO:0000256" key="13">
    <source>
        <dbReference type="ARBA" id="ARBA00023315"/>
    </source>
</evidence>
<feature type="region of interest" description="Pyrophosphorylase" evidence="18">
    <location>
        <begin position="1"/>
        <end position="232"/>
    </location>
</feature>
<feature type="binding site" evidence="18">
    <location>
        <position position="353"/>
    </location>
    <ligand>
        <name>UDP-N-acetyl-alpha-D-glucosamine</name>
        <dbReference type="ChEBI" id="CHEBI:57705"/>
    </ligand>
</feature>
<dbReference type="PANTHER" id="PTHR43584:SF3">
    <property type="entry name" value="BIFUNCTIONAL PROTEIN GLMU"/>
    <property type="match status" value="1"/>
</dbReference>
<keyword evidence="12 18" id="KW-0511">Multifunctional enzyme</keyword>
<keyword evidence="9 18" id="KW-0460">Magnesium</keyword>
<feature type="binding site" evidence="18">
    <location>
        <begin position="9"/>
        <end position="12"/>
    </location>
    <ligand>
        <name>UDP-N-acetyl-alpha-D-glucosamine</name>
        <dbReference type="ChEBI" id="CHEBI:57705"/>
    </ligand>
</feature>
<evidence type="ECO:0000256" key="1">
    <source>
        <dbReference type="ARBA" id="ARBA00004496"/>
    </source>
</evidence>
<feature type="binding site" evidence="18">
    <location>
        <position position="73"/>
    </location>
    <ligand>
        <name>UDP-N-acetyl-alpha-D-glucosamine</name>
        <dbReference type="ChEBI" id="CHEBI:57705"/>
    </ligand>
</feature>
<dbReference type="InterPro" id="IPR001451">
    <property type="entry name" value="Hexapep"/>
</dbReference>
<keyword evidence="5 18" id="KW-0808">Transferase</keyword>
<protein>
    <recommendedName>
        <fullName evidence="18">Bifunctional protein GlmU</fullName>
    </recommendedName>
    <domain>
        <recommendedName>
            <fullName evidence="18">UDP-N-acetylglucosamine pyrophosphorylase</fullName>
            <ecNumber evidence="18">2.7.7.23</ecNumber>
        </recommendedName>
        <alternativeName>
            <fullName evidence="18">N-acetylglucosamine-1-phosphate uridyltransferase</fullName>
        </alternativeName>
    </domain>
    <domain>
        <recommendedName>
            <fullName evidence="18">Glucosamine-1-phosphate N-acetyltransferase</fullName>
            <ecNumber evidence="18">2.3.1.157</ecNumber>
        </recommendedName>
    </domain>
</protein>
<evidence type="ECO:0000256" key="8">
    <source>
        <dbReference type="ARBA" id="ARBA00022737"/>
    </source>
</evidence>
<comment type="pathway">
    <text evidence="18">Nucleotide-sugar biosynthesis; UDP-N-acetyl-alpha-D-glucosamine biosynthesis; N-acetyl-alpha-D-glucosamine 1-phosphate from alpha-D-glucosamine 6-phosphate (route II): step 2/2.</text>
</comment>
<dbReference type="GO" id="GO:0019134">
    <property type="term" value="F:glucosamine-1-phosphate N-acetyltransferase activity"/>
    <property type="evidence" value="ECO:0007669"/>
    <property type="project" value="UniProtKB-EC"/>
</dbReference>
<keyword evidence="8 18" id="KW-0677">Repeat</keyword>
<feature type="domain" description="MobA-like NTP transferase" evidence="19">
    <location>
        <begin position="6"/>
        <end position="132"/>
    </location>
</feature>
<dbReference type="Gene3D" id="3.90.550.10">
    <property type="entry name" value="Spore Coat Polysaccharide Biosynthesis Protein SpsA, Chain A"/>
    <property type="match status" value="1"/>
</dbReference>
<dbReference type="InterPro" id="IPR025877">
    <property type="entry name" value="MobA-like_NTP_Trfase"/>
</dbReference>
<evidence type="ECO:0000256" key="16">
    <source>
        <dbReference type="ARBA" id="ARBA00048493"/>
    </source>
</evidence>
<feature type="binding site" evidence="18">
    <location>
        <position position="230"/>
    </location>
    <ligand>
        <name>UDP-N-acetyl-alpha-D-glucosamine</name>
        <dbReference type="ChEBI" id="CHEBI:57705"/>
    </ligand>
</feature>
<dbReference type="InterPro" id="IPR011004">
    <property type="entry name" value="Trimer_LpxA-like_sf"/>
</dbReference>
<comment type="catalytic activity">
    <reaction evidence="15 18">
        <text>alpha-D-glucosamine 1-phosphate + acetyl-CoA = N-acetyl-alpha-D-glucosamine 1-phosphate + CoA + H(+)</text>
        <dbReference type="Rhea" id="RHEA:13725"/>
        <dbReference type="ChEBI" id="CHEBI:15378"/>
        <dbReference type="ChEBI" id="CHEBI:57287"/>
        <dbReference type="ChEBI" id="CHEBI:57288"/>
        <dbReference type="ChEBI" id="CHEBI:57776"/>
        <dbReference type="ChEBI" id="CHEBI:58516"/>
        <dbReference type="EC" id="2.3.1.157"/>
    </reaction>
</comment>
<dbReference type="NCBIfam" id="TIGR01173">
    <property type="entry name" value="glmU"/>
    <property type="match status" value="1"/>
</dbReference>
<organism evidence="20 21">
    <name type="scientific">Symbiobacterium terraclitae</name>
    <dbReference type="NCBI Taxonomy" id="557451"/>
    <lineage>
        <taxon>Bacteria</taxon>
        <taxon>Bacillati</taxon>
        <taxon>Bacillota</taxon>
        <taxon>Clostridia</taxon>
        <taxon>Eubacteriales</taxon>
        <taxon>Symbiobacteriaceae</taxon>
        <taxon>Symbiobacterium</taxon>
    </lineage>
</organism>
<keyword evidence="7 18" id="KW-0479">Metal-binding</keyword>
<keyword evidence="6 18" id="KW-0548">Nucleotidyltransferase</keyword>
<dbReference type="EMBL" id="JAGGLG010000038">
    <property type="protein sequence ID" value="MBP2019901.1"/>
    <property type="molecule type" value="Genomic_DNA"/>
</dbReference>
<feature type="binding site" evidence="18">
    <location>
        <position position="104"/>
    </location>
    <ligand>
        <name>Mg(2+)</name>
        <dbReference type="ChEBI" id="CHEBI:18420"/>
    </ligand>
</feature>
<reference evidence="20 21" key="1">
    <citation type="submission" date="2021-03" db="EMBL/GenBank/DDBJ databases">
        <title>Genomic Encyclopedia of Type Strains, Phase IV (KMG-IV): sequencing the most valuable type-strain genomes for metagenomic binning, comparative biology and taxonomic classification.</title>
        <authorList>
            <person name="Goeker M."/>
        </authorList>
    </citation>
    <scope>NUCLEOTIDE SEQUENCE [LARGE SCALE GENOMIC DNA]</scope>
    <source>
        <strain evidence="20 21">DSM 27138</strain>
    </source>
</reference>
<feature type="binding site" evidence="18">
    <location>
        <position position="379"/>
    </location>
    <ligand>
        <name>UDP-N-acetyl-alpha-D-glucosamine</name>
        <dbReference type="ChEBI" id="CHEBI:57705"/>
    </ligand>
</feature>
<dbReference type="Pfam" id="PF12804">
    <property type="entry name" value="NTP_transf_3"/>
    <property type="match status" value="1"/>
</dbReference>
<dbReference type="InterPro" id="IPR038009">
    <property type="entry name" value="GlmU_C_LbH"/>
</dbReference>
<feature type="active site" description="Proton acceptor" evidence="18">
    <location>
        <position position="365"/>
    </location>
</feature>
<gene>
    <name evidence="18" type="primary">glmU</name>
    <name evidence="20" type="ORF">J2Z79_003343</name>
</gene>
<dbReference type="HAMAP" id="MF_01631">
    <property type="entry name" value="GlmU"/>
    <property type="match status" value="1"/>
</dbReference>
<feature type="binding site" evidence="18">
    <location>
        <position position="230"/>
    </location>
    <ligand>
        <name>Mg(2+)</name>
        <dbReference type="ChEBI" id="CHEBI:18420"/>
    </ligand>
</feature>
<feature type="region of interest" description="N-acetyltransferase" evidence="18">
    <location>
        <begin position="254"/>
        <end position="471"/>
    </location>
</feature>
<comment type="similarity">
    <text evidence="2 18">In the C-terminal section; belongs to the transferase hexapeptide repeat family.</text>
</comment>
<comment type="function">
    <text evidence="17 18">Catalyzes the last two sequential reactions in the de novo biosynthetic pathway for UDP-N-acetylglucosamine (UDP-GlcNAc). The C-terminal domain catalyzes the transfer of acetyl group from acetyl coenzyme A to glucosamine-1-phosphate (GlcN-1-P) to produce N-acetylglucosamine-1-phosphate (GlcNAc-1-P), which is converted into UDP-GlcNAc by the transfer of uridine 5-monophosphate (from uridine 5-triphosphate), a reaction catalyzed by the N-terminal domain.</text>
</comment>
<feature type="binding site" evidence="18">
    <location>
        <position position="157"/>
    </location>
    <ligand>
        <name>UDP-N-acetyl-alpha-D-glucosamine</name>
        <dbReference type="ChEBI" id="CHEBI:57705"/>
    </ligand>
</feature>
<evidence type="ECO:0000313" key="21">
    <source>
        <dbReference type="Proteomes" id="UP001519289"/>
    </source>
</evidence>
<feature type="binding site" evidence="18">
    <location>
        <position position="335"/>
    </location>
    <ligand>
        <name>UDP-N-acetyl-alpha-D-glucosamine</name>
        <dbReference type="ChEBI" id="CHEBI:57705"/>
    </ligand>
</feature>
<dbReference type="SUPFAM" id="SSF53448">
    <property type="entry name" value="Nucleotide-diphospho-sugar transferases"/>
    <property type="match status" value="1"/>
</dbReference>
<evidence type="ECO:0000313" key="20">
    <source>
        <dbReference type="EMBL" id="MBP2019901.1"/>
    </source>
</evidence>
<keyword evidence="11 18" id="KW-0573">Peptidoglycan synthesis</keyword>
<keyword evidence="10 18" id="KW-0133">Cell shape</keyword>
<evidence type="ECO:0000256" key="17">
    <source>
        <dbReference type="ARBA" id="ARBA00049628"/>
    </source>
</evidence>
<dbReference type="InterPro" id="IPR005882">
    <property type="entry name" value="Bifunctional_GlmU"/>
</dbReference>
<feature type="binding site" evidence="18">
    <location>
        <begin position="78"/>
        <end position="79"/>
    </location>
    <ligand>
        <name>UDP-N-acetyl-alpha-D-glucosamine</name>
        <dbReference type="ChEBI" id="CHEBI:57705"/>
    </ligand>
</feature>
<dbReference type="EC" id="2.7.7.23" evidence="18"/>
<keyword evidence="4 18" id="KW-0963">Cytoplasm</keyword>
<keyword evidence="21" id="KW-1185">Reference proteome</keyword>
<sequence>MSDVTAVLLAAGNGTRMKSDLVKVMHPIAGKPMIGHIVDNVRRAGLDDIILVVGYQQERIRAYLGDSVRYAVQAEQLGTGHAVQQAAPLIDEAEGGHVLIMYGDNPFIGPELIQRLIRAHVDAGAAATLLTAEVSNPGMLGRILRDPATGAFLGSVEYKDATPEQRQIREIWPGIVIFRRQGFTSLLGRLDRNNAQREYYLPQAWEILLREGEKVQALLAATEAEALAPNDRVEWARAEAQLRRMINERHMRAGVTIINPDATYIDAEVEIGRDTVIWPFTFLQGRTRIGRNCTIGPMSTIVASTVDDGCVVQQSVVEESYVGPGCRIGPMAHLRPGCELEGEVEVGNYAELKKAKVGRGVKCHHHSYLGDATIGARANIGAGTITANYNGVEKFRTEIGEGAFIGTNVNLIAPISVGDGALVAAGSTVGPRVEIPADALVVERAPVVVKEGRVAKLKAAWRARKEKREGV</sequence>
<evidence type="ECO:0000256" key="10">
    <source>
        <dbReference type="ARBA" id="ARBA00022960"/>
    </source>
</evidence>
<dbReference type="RefSeq" id="WP_209468003.1">
    <property type="nucleotide sequence ID" value="NZ_JAGGLG010000038.1"/>
</dbReference>
<evidence type="ECO:0000256" key="9">
    <source>
        <dbReference type="ARBA" id="ARBA00022842"/>
    </source>
</evidence>
<dbReference type="InterPro" id="IPR018357">
    <property type="entry name" value="Hexapep_transf_CS"/>
</dbReference>
<feature type="binding site" evidence="18">
    <location>
        <position position="368"/>
    </location>
    <ligand>
        <name>UDP-N-acetyl-alpha-D-glucosamine</name>
        <dbReference type="ChEBI" id="CHEBI:57705"/>
    </ligand>
</feature>
<feature type="binding site" evidence="18">
    <location>
        <position position="425"/>
    </location>
    <ligand>
        <name>acetyl-CoA</name>
        <dbReference type="ChEBI" id="CHEBI:57288"/>
    </ligand>
</feature>
<comment type="caution">
    <text evidence="20">The sequence shown here is derived from an EMBL/GenBank/DDBJ whole genome shotgun (WGS) entry which is preliminary data.</text>
</comment>
<dbReference type="SUPFAM" id="SSF51161">
    <property type="entry name" value="Trimeric LpxA-like enzymes"/>
    <property type="match status" value="1"/>
</dbReference>
<name>A0ABS4JWL4_9FIRM</name>
<evidence type="ECO:0000256" key="15">
    <source>
        <dbReference type="ARBA" id="ARBA00048247"/>
    </source>
</evidence>
<evidence type="ECO:0000259" key="19">
    <source>
        <dbReference type="Pfam" id="PF12804"/>
    </source>
</evidence>
<comment type="cofactor">
    <cofactor evidence="18">
        <name>Mg(2+)</name>
        <dbReference type="ChEBI" id="CHEBI:18420"/>
    </cofactor>
    <text evidence="18">Binds 1 Mg(2+) ion per subunit.</text>
</comment>
<accession>A0ABS4JWL4</accession>
<feature type="binding site" evidence="18">
    <location>
        <begin position="388"/>
        <end position="389"/>
    </location>
    <ligand>
        <name>acetyl-CoA</name>
        <dbReference type="ChEBI" id="CHEBI:57288"/>
    </ligand>
</feature>
<evidence type="ECO:0000256" key="6">
    <source>
        <dbReference type="ARBA" id="ARBA00022695"/>
    </source>
</evidence>
<dbReference type="GO" id="GO:0003977">
    <property type="term" value="F:UDP-N-acetylglucosamine diphosphorylase activity"/>
    <property type="evidence" value="ECO:0007669"/>
    <property type="project" value="UniProtKB-EC"/>
</dbReference>
<comment type="caution">
    <text evidence="18">Lacks conserved residue(s) required for the propagation of feature annotation.</text>
</comment>
<comment type="pathway">
    <text evidence="18">Nucleotide-sugar biosynthesis; UDP-N-acetyl-alpha-D-glucosamine biosynthesis; UDP-N-acetyl-alpha-D-glucosamine from N-acetyl-alpha-D-glucosamine 1-phosphate: step 1/1.</text>
</comment>
<comment type="similarity">
    <text evidence="3 18">In the N-terminal section; belongs to the N-acetylglucosamine-1-phosphate uridyltransferase family.</text>
</comment>
<comment type="catalytic activity">
    <reaction evidence="16 18">
        <text>N-acetyl-alpha-D-glucosamine 1-phosphate + UTP + H(+) = UDP-N-acetyl-alpha-D-glucosamine + diphosphate</text>
        <dbReference type="Rhea" id="RHEA:13509"/>
        <dbReference type="ChEBI" id="CHEBI:15378"/>
        <dbReference type="ChEBI" id="CHEBI:33019"/>
        <dbReference type="ChEBI" id="CHEBI:46398"/>
        <dbReference type="ChEBI" id="CHEBI:57705"/>
        <dbReference type="ChEBI" id="CHEBI:57776"/>
        <dbReference type="EC" id="2.7.7.23"/>
    </reaction>
</comment>
<dbReference type="CDD" id="cd02540">
    <property type="entry name" value="GT2_GlmU_N_bac"/>
    <property type="match status" value="1"/>
</dbReference>
<dbReference type="PROSITE" id="PS00101">
    <property type="entry name" value="HEXAPEP_TRANSFERASES"/>
    <property type="match status" value="1"/>
</dbReference>
<evidence type="ECO:0000256" key="12">
    <source>
        <dbReference type="ARBA" id="ARBA00023268"/>
    </source>
</evidence>
<evidence type="ECO:0000256" key="7">
    <source>
        <dbReference type="ARBA" id="ARBA00022723"/>
    </source>
</evidence>
<dbReference type="InterPro" id="IPR050065">
    <property type="entry name" value="GlmU-like"/>
</dbReference>
<dbReference type="PANTHER" id="PTHR43584">
    <property type="entry name" value="NUCLEOTIDYL TRANSFERASE"/>
    <property type="match status" value="1"/>
</dbReference>
<dbReference type="Gene3D" id="2.160.10.10">
    <property type="entry name" value="Hexapeptide repeat proteins"/>
    <property type="match status" value="1"/>
</dbReference>
<evidence type="ECO:0000256" key="2">
    <source>
        <dbReference type="ARBA" id="ARBA00007707"/>
    </source>
</evidence>
<feature type="region of interest" description="Linker" evidence="18">
    <location>
        <begin position="233"/>
        <end position="253"/>
    </location>
</feature>
<comment type="pathway">
    <text evidence="18">Bacterial outer membrane biogenesis; LPS lipid A biosynthesis.</text>
</comment>
<comment type="subunit">
    <text evidence="18">Homotrimer.</text>
</comment>